<comment type="caution">
    <text evidence="1">The sequence shown here is derived from an EMBL/GenBank/DDBJ whole genome shotgun (WGS) entry which is preliminary data.</text>
</comment>
<dbReference type="SUPFAM" id="SSF109854">
    <property type="entry name" value="DinB/YfiT-like putative metalloenzymes"/>
    <property type="match status" value="1"/>
</dbReference>
<dbReference type="Gene3D" id="1.20.120.450">
    <property type="entry name" value="dinb family like domain"/>
    <property type="match status" value="1"/>
</dbReference>
<evidence type="ECO:0000313" key="1">
    <source>
        <dbReference type="EMBL" id="KPL77681.1"/>
    </source>
</evidence>
<dbReference type="STRING" id="1134406.ADN00_08840"/>
<evidence type="ECO:0000313" key="2">
    <source>
        <dbReference type="Proteomes" id="UP000050417"/>
    </source>
</evidence>
<dbReference type="InterPro" id="IPR034660">
    <property type="entry name" value="DinB/YfiT-like"/>
</dbReference>
<gene>
    <name evidence="1" type="ORF">ADN00_08840</name>
</gene>
<keyword evidence="2" id="KW-1185">Reference proteome</keyword>
<dbReference type="RefSeq" id="WP_075062628.1">
    <property type="nucleotide sequence ID" value="NZ_LGCL01000022.1"/>
</dbReference>
<name>A0A0P6XBN0_9CHLR</name>
<dbReference type="AlphaFoldDB" id="A0A0P6XBN0"/>
<evidence type="ECO:0008006" key="3">
    <source>
        <dbReference type="Google" id="ProtNLM"/>
    </source>
</evidence>
<dbReference type="Proteomes" id="UP000050417">
    <property type="component" value="Unassembled WGS sequence"/>
</dbReference>
<organism evidence="1 2">
    <name type="scientific">Ornatilinea apprima</name>
    <dbReference type="NCBI Taxonomy" id="1134406"/>
    <lineage>
        <taxon>Bacteria</taxon>
        <taxon>Bacillati</taxon>
        <taxon>Chloroflexota</taxon>
        <taxon>Anaerolineae</taxon>
        <taxon>Anaerolineales</taxon>
        <taxon>Anaerolineaceae</taxon>
        <taxon>Ornatilinea</taxon>
    </lineage>
</organism>
<sequence>MDAGEGYEAILRALQSPARERYARLLELHRETLARYTEAVKRIDARAAARASSDGRTMAQVVAHIADWERYFILAAGELAAGVAWPQFMELKGYLEEDGRCLQFESVDDFNAYSARRAAGWPWERIQRMALRAAEVLYALYTNAEILPIETLDASRMYDTEEFGFPLSIPVGWYLWAIAIGHELEEHAQDLQMWD</sequence>
<proteinExistence type="predicted"/>
<dbReference type="EMBL" id="LGCL01000022">
    <property type="protein sequence ID" value="KPL77681.1"/>
    <property type="molecule type" value="Genomic_DNA"/>
</dbReference>
<reference evidence="1 2" key="1">
    <citation type="submission" date="2015-07" db="EMBL/GenBank/DDBJ databases">
        <title>Genome sequence of Ornatilinea apprima DSM 23815.</title>
        <authorList>
            <person name="Hemp J."/>
            <person name="Ward L.M."/>
            <person name="Pace L.A."/>
            <person name="Fischer W.W."/>
        </authorList>
    </citation>
    <scope>NUCLEOTIDE SEQUENCE [LARGE SCALE GENOMIC DNA]</scope>
    <source>
        <strain evidence="1 2">P3M-1</strain>
    </source>
</reference>
<protein>
    <recommendedName>
        <fullName evidence="3">DinB-like domain-containing protein</fullName>
    </recommendedName>
</protein>
<accession>A0A0P6XBN0</accession>